<protein>
    <submittedName>
        <fullName evidence="1">Uncharacterized protein</fullName>
    </submittedName>
</protein>
<accession>A0A3P1B990</accession>
<dbReference type="AlphaFoldDB" id="A0A3P1B990"/>
<evidence type="ECO:0000313" key="2">
    <source>
        <dbReference type="Proteomes" id="UP000271925"/>
    </source>
</evidence>
<evidence type="ECO:0000313" key="1">
    <source>
        <dbReference type="EMBL" id="RRA97677.1"/>
    </source>
</evidence>
<comment type="caution">
    <text evidence="1">The sequence shown here is derived from an EMBL/GenBank/DDBJ whole genome shotgun (WGS) entry which is preliminary data.</text>
</comment>
<sequence length="245" mass="27627">MITRIRDVQKIKLGPDSKLKVGDPFLDYLPEVGPISEIIEVDGQKYALGPLSDLIDEFKYDSQKRVTEHVHILTTAKGAEVYSYEYPSPNQLIQKYVHEGFPTQSGTVTYQLDNEGLIDRTKESFVSGDYFGHYSYGGNPANNPVFKNNPSVSEGTNPITGKYTSIVEFDLSKPNLPNPVPFFGKTDLNLPLNSTLTYETYIPKVVGVEHRYTFDSQGKVIRRITINTYDSDKGVTVTEYEYKCQ</sequence>
<proteinExistence type="predicted"/>
<dbReference type="Proteomes" id="UP000271925">
    <property type="component" value="Unassembled WGS sequence"/>
</dbReference>
<keyword evidence="2" id="KW-1185">Reference proteome</keyword>
<dbReference type="OrthoDB" id="958326at2"/>
<gene>
    <name evidence="1" type="ORF">EHT25_32035</name>
</gene>
<name>A0A3P1B990_9BACT</name>
<organism evidence="1 2">
    <name type="scientific">Larkinella rosea</name>
    <dbReference type="NCBI Taxonomy" id="2025312"/>
    <lineage>
        <taxon>Bacteria</taxon>
        <taxon>Pseudomonadati</taxon>
        <taxon>Bacteroidota</taxon>
        <taxon>Cytophagia</taxon>
        <taxon>Cytophagales</taxon>
        <taxon>Spirosomataceae</taxon>
        <taxon>Larkinella</taxon>
    </lineage>
</organism>
<dbReference type="EMBL" id="RQJO01000017">
    <property type="protein sequence ID" value="RRA97677.1"/>
    <property type="molecule type" value="Genomic_DNA"/>
</dbReference>
<reference evidence="1 2" key="1">
    <citation type="submission" date="2018-11" db="EMBL/GenBank/DDBJ databases">
        <authorList>
            <person name="Zhou Z."/>
            <person name="Wang G."/>
        </authorList>
    </citation>
    <scope>NUCLEOTIDE SEQUENCE [LARGE SCALE GENOMIC DNA]</scope>
    <source>
        <strain evidence="1 2">KCTC52004</strain>
    </source>
</reference>
<dbReference type="RefSeq" id="WP_124879542.1">
    <property type="nucleotide sequence ID" value="NZ_RQJO01000017.1"/>
</dbReference>